<reference evidence="2" key="1">
    <citation type="submission" date="2018-01" db="EMBL/GenBank/DDBJ databases">
        <title>An insight into the sialome of Amazonian anophelines.</title>
        <authorList>
            <person name="Ribeiro J.M."/>
            <person name="Scarpassa V."/>
            <person name="Calvo E."/>
        </authorList>
    </citation>
    <scope>NUCLEOTIDE SEQUENCE</scope>
    <source>
        <tissue evidence="2">Salivary glands</tissue>
    </source>
</reference>
<accession>A0A2M4C9Q3</accession>
<feature type="chain" id="PRO_5014856820" evidence="1">
    <location>
        <begin position="19"/>
        <end position="101"/>
    </location>
</feature>
<organism evidence="2">
    <name type="scientific">Anopheles marajoara</name>
    <dbReference type="NCBI Taxonomy" id="58244"/>
    <lineage>
        <taxon>Eukaryota</taxon>
        <taxon>Metazoa</taxon>
        <taxon>Ecdysozoa</taxon>
        <taxon>Arthropoda</taxon>
        <taxon>Hexapoda</taxon>
        <taxon>Insecta</taxon>
        <taxon>Pterygota</taxon>
        <taxon>Neoptera</taxon>
        <taxon>Endopterygota</taxon>
        <taxon>Diptera</taxon>
        <taxon>Nematocera</taxon>
        <taxon>Culicoidea</taxon>
        <taxon>Culicidae</taxon>
        <taxon>Anophelinae</taxon>
        <taxon>Anopheles</taxon>
    </lineage>
</organism>
<dbReference type="EMBL" id="GGFJ01012557">
    <property type="protein sequence ID" value="MBW61698.1"/>
    <property type="molecule type" value="Transcribed_RNA"/>
</dbReference>
<evidence type="ECO:0000256" key="1">
    <source>
        <dbReference type="SAM" id="SignalP"/>
    </source>
</evidence>
<evidence type="ECO:0000313" key="2">
    <source>
        <dbReference type="EMBL" id="MBW61698.1"/>
    </source>
</evidence>
<protein>
    <submittedName>
        <fullName evidence="2">Putative secreted protein</fullName>
    </submittedName>
</protein>
<feature type="signal peptide" evidence="1">
    <location>
        <begin position="1"/>
        <end position="18"/>
    </location>
</feature>
<keyword evidence="1" id="KW-0732">Signal</keyword>
<name>A0A2M4C9Q3_9DIPT</name>
<proteinExistence type="predicted"/>
<sequence>MILLLWLLLLLLLLSSYCCTRTCRFQQLHAVCHLLSHRTGHCTGMLASLLLRTNENNSGTTRIHCFGSIGRYGSIDMILCGWHVQLMLLWSTLRNTNRRRG</sequence>
<dbReference type="AlphaFoldDB" id="A0A2M4C9Q3"/>